<evidence type="ECO:0000256" key="1">
    <source>
        <dbReference type="ARBA" id="ARBA00022729"/>
    </source>
</evidence>
<dbReference type="EMBL" id="FZNV01000011">
    <property type="protein sequence ID" value="SNR80719.1"/>
    <property type="molecule type" value="Genomic_DNA"/>
</dbReference>
<dbReference type="InterPro" id="IPR011250">
    <property type="entry name" value="OMP/PagP_B-barrel"/>
</dbReference>
<evidence type="ECO:0000313" key="4">
    <source>
        <dbReference type="EMBL" id="SNR80719.1"/>
    </source>
</evidence>
<reference evidence="4 5" key="1">
    <citation type="submission" date="2017-06" db="EMBL/GenBank/DDBJ databases">
        <authorList>
            <person name="Varghese N."/>
            <person name="Submissions S."/>
        </authorList>
    </citation>
    <scope>NUCLEOTIDE SEQUENCE [LARGE SCALE GENOMIC DNA]</scope>
    <source>
        <strain evidence="4 5">DSM 19840</strain>
    </source>
</reference>
<dbReference type="Proteomes" id="UP000198337">
    <property type="component" value="Unassembled WGS sequence"/>
</dbReference>
<proteinExistence type="predicted"/>
<keyword evidence="5" id="KW-1185">Reference proteome</keyword>
<name>A0ABY1SM99_9FLAO</name>
<sequence>MKQQVNFFLIFLFACLTSYAQDAKFSATLGYPIAVGDNFLEQYSSIIDVGAQYRFLEAGPVNIGVSGNANFFNRNNTLSTFSYKEQVILIQPRVFGELNSQILLGFRPFVGAGYSFLTSKFKAESDQTPDTSDSTGGININIGSAYDITNNFFVFVSFDYLNVSRDNPNIDNSFFNTANIIKLGAGLRF</sequence>
<dbReference type="InterPro" id="IPR027385">
    <property type="entry name" value="Beta-barrel_OMP"/>
</dbReference>
<comment type="caution">
    <text evidence="4">The sequence shown here is derived from an EMBL/GenBank/DDBJ whole genome shotgun (WGS) entry which is preliminary data.</text>
</comment>
<evidence type="ECO:0000256" key="2">
    <source>
        <dbReference type="SAM" id="SignalP"/>
    </source>
</evidence>
<keyword evidence="1 2" id="KW-0732">Signal</keyword>
<evidence type="ECO:0000259" key="3">
    <source>
        <dbReference type="Pfam" id="PF13505"/>
    </source>
</evidence>
<accession>A0ABY1SM99</accession>
<gene>
    <name evidence="4" type="ORF">SAMN04488009_0173</name>
</gene>
<organism evidence="4 5">
    <name type="scientific">Maribacter sedimenticola</name>
    <dbReference type="NCBI Taxonomy" id="228956"/>
    <lineage>
        <taxon>Bacteria</taxon>
        <taxon>Pseudomonadati</taxon>
        <taxon>Bacteroidota</taxon>
        <taxon>Flavobacteriia</taxon>
        <taxon>Flavobacteriales</taxon>
        <taxon>Flavobacteriaceae</taxon>
        <taxon>Maribacter</taxon>
    </lineage>
</organism>
<dbReference type="SUPFAM" id="SSF56925">
    <property type="entry name" value="OMPA-like"/>
    <property type="match status" value="1"/>
</dbReference>
<protein>
    <submittedName>
        <fullName evidence="4">Outer membrane protein beta-barrel domain-containing protein</fullName>
    </submittedName>
</protein>
<evidence type="ECO:0000313" key="5">
    <source>
        <dbReference type="Proteomes" id="UP000198337"/>
    </source>
</evidence>
<dbReference type="PROSITE" id="PS51257">
    <property type="entry name" value="PROKAR_LIPOPROTEIN"/>
    <property type="match status" value="1"/>
</dbReference>
<dbReference type="Pfam" id="PF13505">
    <property type="entry name" value="OMP_b-brl"/>
    <property type="match status" value="1"/>
</dbReference>
<feature type="signal peptide" evidence="2">
    <location>
        <begin position="1"/>
        <end position="20"/>
    </location>
</feature>
<dbReference type="RefSeq" id="WP_089263244.1">
    <property type="nucleotide sequence ID" value="NZ_FZNV01000011.1"/>
</dbReference>
<feature type="domain" description="Outer membrane protein beta-barrel" evidence="3">
    <location>
        <begin position="8"/>
        <end position="189"/>
    </location>
</feature>
<dbReference type="Gene3D" id="2.40.160.20">
    <property type="match status" value="1"/>
</dbReference>
<feature type="chain" id="PRO_5046209935" evidence="2">
    <location>
        <begin position="21"/>
        <end position="189"/>
    </location>
</feature>